<protein>
    <submittedName>
        <fullName evidence="2">Uncharacterized protein</fullName>
    </submittedName>
</protein>
<dbReference type="PATRIC" id="fig|1315976.3.peg.1869"/>
<feature type="chain" id="PRO_5004451367" evidence="1">
    <location>
        <begin position="26"/>
        <end position="196"/>
    </location>
</feature>
<dbReference type="EMBL" id="AQQO01000338">
    <property type="protein sequence ID" value="EON88557.1"/>
    <property type="molecule type" value="Genomic_DNA"/>
</dbReference>
<proteinExistence type="predicted"/>
<accession>R8AQD8</accession>
<reference evidence="2 3" key="1">
    <citation type="journal article" date="2013" name="Genome Announc.">
        <title>Genome Sequence of Plesiomonas shigelloides Strain 302-73 (Serotype O1).</title>
        <authorList>
            <person name="Pique N."/>
            <person name="Aquilini E."/>
            <person name="Alioto T."/>
            <person name="Minana-Galbis D."/>
            <person name="Tomas J.M."/>
        </authorList>
    </citation>
    <scope>NUCLEOTIDE SEQUENCE [LARGE SCALE GENOMIC DNA]</scope>
    <source>
        <strain evidence="2 3">302-73</strain>
    </source>
</reference>
<organism evidence="2 3">
    <name type="scientific">Plesiomonas shigelloides 302-73</name>
    <dbReference type="NCBI Taxonomy" id="1315976"/>
    <lineage>
        <taxon>Bacteria</taxon>
        <taxon>Pseudomonadati</taxon>
        <taxon>Pseudomonadota</taxon>
        <taxon>Gammaproteobacteria</taxon>
        <taxon>Enterobacterales</taxon>
        <taxon>Enterobacteriaceae</taxon>
        <taxon>Plesiomonas</taxon>
    </lineage>
</organism>
<keyword evidence="1" id="KW-0732">Signal</keyword>
<evidence type="ECO:0000256" key="1">
    <source>
        <dbReference type="SAM" id="SignalP"/>
    </source>
</evidence>
<dbReference type="RefSeq" id="WP_010863606.1">
    <property type="nucleotide sequence ID" value="NZ_KB944511.1"/>
</dbReference>
<comment type="caution">
    <text evidence="2">The sequence shown here is derived from an EMBL/GenBank/DDBJ whole genome shotgun (WGS) entry which is preliminary data.</text>
</comment>
<gene>
    <name evidence="2" type="ORF">PLESHI_09979</name>
</gene>
<dbReference type="AlphaFoldDB" id="R8AQD8"/>
<dbReference type="HOGENOM" id="CLU_1389113_0_0_6"/>
<name>R8AQD8_PLESH</name>
<dbReference type="OrthoDB" id="9976663at2"/>
<dbReference type="Proteomes" id="UP000014012">
    <property type="component" value="Unassembled WGS sequence"/>
</dbReference>
<keyword evidence="3" id="KW-1185">Reference proteome</keyword>
<feature type="signal peptide" evidence="1">
    <location>
        <begin position="1"/>
        <end position="25"/>
    </location>
</feature>
<evidence type="ECO:0000313" key="2">
    <source>
        <dbReference type="EMBL" id="EON88557.1"/>
    </source>
</evidence>
<evidence type="ECO:0000313" key="3">
    <source>
        <dbReference type="Proteomes" id="UP000014012"/>
    </source>
</evidence>
<sequence>MNRVGNIKSMLLVAMTFMQPMAVNAIELTRDEPATLIGTQVTDYKFYDMKLGLTHREVWAILKENPNVIGVIDGANPSGMYIYKVNTDGYRGNAVMHLAWAPREQGIGTITLLQSGSESLKNNFARLLTAEVLDESSGFRNAFIGKPDRFQVLLNVPSRNLQHTAYYYDKIGLKVMHKRSPLGEEIELSIAKPDSM</sequence>